<comment type="subcellular location">
    <subcellularLocation>
        <location evidence="1">Virion</location>
    </subcellularLocation>
</comment>
<dbReference type="SUPFAM" id="SSF88633">
    <property type="entry name" value="Positive stranded ssRNA viruses"/>
    <property type="match status" value="3"/>
</dbReference>
<dbReference type="InterPro" id="IPR024343">
    <property type="entry name" value="VP4_dicistrovir"/>
</dbReference>
<sequence length="891" mass="98434">MEGSRLSTQQNILFRDQNPSYVYGVDYVDDPTRGIQDTDDATLDNFFSRPLKISTQEWGTGTTLGYDFDPWELYFGNPRVINRMTNYNLLRAKLRLKIVINGNGFQYGRAMVGYLPMHFYDRMSIFSSLIPNDLVQLSQCPHIFVDPTTSTGGELCLPYFNHFNNSSIPLGDYRKLGRIYVRAINALKHANGAGDKCTVSIFAWAEDVQLNVLTSVDAPTLPPQSNGSFNNNSNIAWVEDVQLNDPTSVDAPTLDPQSGMEPKGKKNTMSKSTKGGKKSSYARQDGGAATAGKEIDEANSTGMVSGPATSIVKAANALSVIPQIAPFAMATSKVAGAVGNAAKALGYSRPPVTKNPEPYRPTPSSQLATTNTPDTAIKLTVDEKQELTIDPGIAGLGPEDPMSIQNIASRESFLTKFNWNMGTAPETLLWNARVDPVQWVNSGGSRPAYHFPATAMAALPFEYWTGTLKFRFQVVCSAFHKGRLKFVYDPLFLDSNEYNTNYIEIVDIADTQDFTIEIGNGQATTLLQHALPGEDPGFDQHNVLPLTYKPYGNGVIGVYIVNELTTPNSTVDNDIEVNVYISAGDDFEVFVPDDHFQKFVLKPQSGIEPQSGNEIVPESQDTEEPSAPEQSMSDILGPGIQNTQQINKVFAGETIVSFRTLLKRYNLWRREKTTNFGTTNFTRMSTTKSMFPFYRGNVSGAVDNRSANSVPYNFVNTVMLHWVVAAFSGWRGSIRYKLLFDKCNHNFTQNHSSRVYISREGVYPPGVDSYTRDLAPYGSNSNDGVVSSFVLAGNMLTTGVNGMLYATDSINSAVEFEIPYYSQYRFTPGKLIDYTNANTTGNWSPNWKMEANLTSSGISSVDYHVAAGEDFQVYFFTGLPRMYYEGTPPNP</sequence>
<protein>
    <recommendedName>
        <fullName evidence="7">Structural polyprotein</fullName>
    </recommendedName>
</protein>
<dbReference type="EMBL" id="MF190020">
    <property type="protein sequence ID" value="ASM94054.1"/>
    <property type="molecule type" value="Genomic_RNA"/>
</dbReference>
<dbReference type="GO" id="GO:0044423">
    <property type="term" value="C:virion component"/>
    <property type="evidence" value="ECO:0007669"/>
    <property type="project" value="UniProtKB-KW"/>
</dbReference>
<evidence type="ECO:0000256" key="3">
    <source>
        <dbReference type="SAM" id="MobiDB-lite"/>
    </source>
</evidence>
<evidence type="ECO:0000259" key="4">
    <source>
        <dbReference type="Pfam" id="PF08762"/>
    </source>
</evidence>
<dbReference type="Gene3D" id="2.60.120.20">
    <property type="match status" value="3"/>
</dbReference>
<evidence type="ECO:0008006" key="7">
    <source>
        <dbReference type="Google" id="ProtNLM"/>
    </source>
</evidence>
<evidence type="ECO:0000313" key="6">
    <source>
        <dbReference type="EMBL" id="ASM94054.1"/>
    </source>
</evidence>
<dbReference type="CDD" id="cd00205">
    <property type="entry name" value="rhv_like"/>
    <property type="match status" value="2"/>
</dbReference>
<feature type="domain" description="Dicistrovirus capsid-polyprotein C-terminal" evidence="4">
    <location>
        <begin position="650"/>
        <end position="882"/>
    </location>
</feature>
<organism evidence="6">
    <name type="scientific">Barns Ness breadcrumb sponge aquatic picorna-like virus 2</name>
    <dbReference type="NCBI Taxonomy" id="2021878"/>
    <lineage>
        <taxon>Viruses</taxon>
        <taxon>Riboviria</taxon>
        <taxon>Orthornavirae</taxon>
        <taxon>Pisuviricota</taxon>
        <taxon>Pisoniviricetes</taxon>
        <taxon>Picornavirales</taxon>
    </lineage>
</organism>
<feature type="region of interest" description="Disordered" evidence="3">
    <location>
        <begin position="603"/>
        <end position="638"/>
    </location>
</feature>
<dbReference type="Pfam" id="PF11492">
    <property type="entry name" value="Dicistro_VP4"/>
    <property type="match status" value="1"/>
</dbReference>
<accession>A0A221LFK0</accession>
<dbReference type="Pfam" id="PF08762">
    <property type="entry name" value="CRPV_capsid"/>
    <property type="match status" value="1"/>
</dbReference>
<proteinExistence type="predicted"/>
<feature type="domain" description="Capsid protein VP4 dicistrovirus" evidence="5">
    <location>
        <begin position="298"/>
        <end position="347"/>
    </location>
</feature>
<name>A0A221LFK0_9VIRU</name>
<keyword evidence="2" id="KW-0946">Virion</keyword>
<dbReference type="InterPro" id="IPR029053">
    <property type="entry name" value="Viral_coat"/>
</dbReference>
<feature type="region of interest" description="Disordered" evidence="3">
    <location>
        <begin position="346"/>
        <end position="370"/>
    </location>
</feature>
<dbReference type="InterPro" id="IPR033703">
    <property type="entry name" value="Rhv-like"/>
</dbReference>
<evidence type="ECO:0000256" key="1">
    <source>
        <dbReference type="ARBA" id="ARBA00004328"/>
    </source>
</evidence>
<reference evidence="6" key="1">
    <citation type="submission" date="2017-05" db="EMBL/GenBank/DDBJ databases">
        <title>New viruses from a metagenomic survey of invertebrates and Fucus.</title>
        <authorList>
            <person name="Waldron F.M."/>
            <person name="Obbard D.J."/>
        </authorList>
    </citation>
    <scope>NUCLEOTIDE SEQUENCE</scope>
    <source>
        <strain evidence="6">G6</strain>
    </source>
</reference>
<evidence type="ECO:0000259" key="5">
    <source>
        <dbReference type="Pfam" id="PF11492"/>
    </source>
</evidence>
<dbReference type="InterPro" id="IPR014872">
    <property type="entry name" value="Dicistrovirus_capsid-polyPr_C"/>
</dbReference>
<evidence type="ECO:0000256" key="2">
    <source>
        <dbReference type="ARBA" id="ARBA00022844"/>
    </source>
</evidence>
<feature type="region of interest" description="Disordered" evidence="3">
    <location>
        <begin position="246"/>
        <end position="294"/>
    </location>
</feature>